<dbReference type="EMBL" id="GEBQ01018188">
    <property type="protein sequence ID" value="JAT21789.1"/>
    <property type="molecule type" value="Transcribed_RNA"/>
</dbReference>
<organism evidence="1">
    <name type="scientific">Graphocephala atropunctata</name>
    <dbReference type="NCBI Taxonomy" id="36148"/>
    <lineage>
        <taxon>Eukaryota</taxon>
        <taxon>Metazoa</taxon>
        <taxon>Ecdysozoa</taxon>
        <taxon>Arthropoda</taxon>
        <taxon>Hexapoda</taxon>
        <taxon>Insecta</taxon>
        <taxon>Pterygota</taxon>
        <taxon>Neoptera</taxon>
        <taxon>Paraneoptera</taxon>
        <taxon>Hemiptera</taxon>
        <taxon>Auchenorrhyncha</taxon>
        <taxon>Membracoidea</taxon>
        <taxon>Cicadellidae</taxon>
        <taxon>Cicadellinae</taxon>
        <taxon>Cicadellini</taxon>
        <taxon>Graphocephala</taxon>
    </lineage>
</organism>
<reference evidence="1" key="1">
    <citation type="submission" date="2015-11" db="EMBL/GenBank/DDBJ databases">
        <title>De novo transcriptome assembly of four potential Pierce s Disease insect vectors from Arizona vineyards.</title>
        <authorList>
            <person name="Tassone E.E."/>
        </authorList>
    </citation>
    <scope>NUCLEOTIDE SEQUENCE</scope>
</reference>
<proteinExistence type="predicted"/>
<accession>A0A1B6LDL8</accession>
<evidence type="ECO:0000313" key="1">
    <source>
        <dbReference type="EMBL" id="JAT21789.1"/>
    </source>
</evidence>
<gene>
    <name evidence="1" type="ORF">g.54039</name>
</gene>
<name>A0A1B6LDL8_9HEMI</name>
<protein>
    <submittedName>
        <fullName evidence="1">Uncharacterized protein</fullName>
    </submittedName>
</protein>
<sequence>MVRRSEQEQTLALCRPQESKRLRQLYESVPRRLPRPQAVPHGEVRGGGRVVAEDGREGEAAVRGDGAGGVFRQTQTQAALLTHSLGGEVFKLNCLSENLCCSLERGGF</sequence>
<dbReference type="AlphaFoldDB" id="A0A1B6LDL8"/>